<organism evidence="1 2">
    <name type="scientific">Lipomyces kononenkoae</name>
    <name type="common">Yeast</name>
    <dbReference type="NCBI Taxonomy" id="34357"/>
    <lineage>
        <taxon>Eukaryota</taxon>
        <taxon>Fungi</taxon>
        <taxon>Dikarya</taxon>
        <taxon>Ascomycota</taxon>
        <taxon>Saccharomycotina</taxon>
        <taxon>Lipomycetes</taxon>
        <taxon>Lipomycetales</taxon>
        <taxon>Lipomycetaceae</taxon>
        <taxon>Lipomyces</taxon>
    </lineage>
</organism>
<reference evidence="2" key="1">
    <citation type="journal article" date="2024" name="Front. Bioeng. Biotechnol.">
        <title>Genome-scale model development and genomic sequencing of the oleaginous clade Lipomyces.</title>
        <authorList>
            <person name="Czajka J.J."/>
            <person name="Han Y."/>
            <person name="Kim J."/>
            <person name="Mondo S.J."/>
            <person name="Hofstad B.A."/>
            <person name="Robles A."/>
            <person name="Haridas S."/>
            <person name="Riley R."/>
            <person name="LaButti K."/>
            <person name="Pangilinan J."/>
            <person name="Andreopoulos W."/>
            <person name="Lipzen A."/>
            <person name="Yan J."/>
            <person name="Wang M."/>
            <person name="Ng V."/>
            <person name="Grigoriev I.V."/>
            <person name="Spatafora J.W."/>
            <person name="Magnuson J.K."/>
            <person name="Baker S.E."/>
            <person name="Pomraning K.R."/>
        </authorList>
    </citation>
    <scope>NUCLEOTIDE SEQUENCE [LARGE SCALE GENOMIC DNA]</scope>
    <source>
        <strain evidence="2">CBS 7786</strain>
    </source>
</reference>
<evidence type="ECO:0000313" key="2">
    <source>
        <dbReference type="Proteomes" id="UP001433508"/>
    </source>
</evidence>
<gene>
    <name evidence="1" type="ORF">V1525DRAFT_347693</name>
</gene>
<sequence length="468" mass="52704">MVYSNWPTRALKAYTRNRKLKICAFVSVVLVILGLLCSRSSSANSVEFSRAQYPRLWQTVIETSGHGGRWYIPPSWLAAASDLPAGLRRDPTTTLEAAELAFYLVRSQLHTINGSSIPLIVHQTIASTDPHVWTSPVQQFVESWLALCHGQNISTAADEHKSEMAYILWDDDGVKEMMMKYEQKTFLNSYDAMPLPVERVDIFRVAVLRWFGGVYSDIDTKPLRHPATWIEPLDIQPWDDKLDGRSYSLSKSSQTIYPAPKDSQPLYLELYDLSSHRKPTSGPGLVGAIVGIETDLPPDRDDYWRAGYGFPLQITQWTIALAPHHPLAVKYLSSVADDTRRLTEAGGLQIAYAVDLTGPVQFTTVIRTWLEAETGLRWDALSGRYDGGRSKAVLDILILPITGFSPGRKWWPMMGSKNTSDPSARIYHAFQGSWRGGFDWKVEYGKICRSVFGRCRSWSKSPVYYNSA</sequence>
<name>A0ACC3SVS0_LIPKO</name>
<evidence type="ECO:0000313" key="1">
    <source>
        <dbReference type="EMBL" id="KAK9235759.1"/>
    </source>
</evidence>
<proteinExistence type="predicted"/>
<accession>A0ACC3SVS0</accession>
<keyword evidence="2" id="KW-1185">Reference proteome</keyword>
<comment type="caution">
    <text evidence="1">The sequence shown here is derived from an EMBL/GenBank/DDBJ whole genome shotgun (WGS) entry which is preliminary data.</text>
</comment>
<dbReference type="EMBL" id="MU971405">
    <property type="protein sequence ID" value="KAK9235759.1"/>
    <property type="molecule type" value="Genomic_DNA"/>
</dbReference>
<dbReference type="Proteomes" id="UP001433508">
    <property type="component" value="Unassembled WGS sequence"/>
</dbReference>
<protein>
    <submittedName>
        <fullName evidence="1">Uncharacterized protein</fullName>
    </submittedName>
</protein>